<keyword evidence="2" id="KW-1185">Reference proteome</keyword>
<dbReference type="EMBL" id="BRXW01000358">
    <property type="protein sequence ID" value="GMH47587.1"/>
    <property type="molecule type" value="Genomic_DNA"/>
</dbReference>
<accession>A0A9W6ZA50</accession>
<proteinExistence type="predicted"/>
<gene>
    <name evidence="1" type="ORF">TrLO_g8199</name>
</gene>
<organism evidence="1 2">
    <name type="scientific">Triparma laevis f. longispina</name>
    <dbReference type="NCBI Taxonomy" id="1714387"/>
    <lineage>
        <taxon>Eukaryota</taxon>
        <taxon>Sar</taxon>
        <taxon>Stramenopiles</taxon>
        <taxon>Ochrophyta</taxon>
        <taxon>Bolidophyceae</taxon>
        <taxon>Parmales</taxon>
        <taxon>Triparmaceae</taxon>
        <taxon>Triparma</taxon>
    </lineage>
</organism>
<evidence type="ECO:0000313" key="2">
    <source>
        <dbReference type="Proteomes" id="UP001165122"/>
    </source>
</evidence>
<evidence type="ECO:0000313" key="1">
    <source>
        <dbReference type="EMBL" id="GMH47587.1"/>
    </source>
</evidence>
<reference evidence="2" key="1">
    <citation type="journal article" date="2023" name="Commun. Biol.">
        <title>Genome analysis of Parmales, the sister group of diatoms, reveals the evolutionary specialization of diatoms from phago-mixotrophs to photoautotrophs.</title>
        <authorList>
            <person name="Ban H."/>
            <person name="Sato S."/>
            <person name="Yoshikawa S."/>
            <person name="Yamada K."/>
            <person name="Nakamura Y."/>
            <person name="Ichinomiya M."/>
            <person name="Sato N."/>
            <person name="Blanc-Mathieu R."/>
            <person name="Endo H."/>
            <person name="Kuwata A."/>
            <person name="Ogata H."/>
        </authorList>
    </citation>
    <scope>NUCLEOTIDE SEQUENCE [LARGE SCALE GENOMIC DNA]</scope>
    <source>
        <strain evidence="2">NIES 3700</strain>
    </source>
</reference>
<dbReference type="Proteomes" id="UP001165122">
    <property type="component" value="Unassembled WGS sequence"/>
</dbReference>
<comment type="caution">
    <text evidence="1">The sequence shown here is derived from an EMBL/GenBank/DDBJ whole genome shotgun (WGS) entry which is preliminary data.</text>
</comment>
<protein>
    <submittedName>
        <fullName evidence="1">Uncharacterized protein</fullName>
    </submittedName>
</protein>
<dbReference type="AlphaFoldDB" id="A0A9W6ZA50"/>
<name>A0A9W6ZA50_9STRA</name>
<sequence>MSEQQQHAASTLAGTWVSTSVPSTSPIWIIPQSDDVFEVRMPGWFPWFAWGTCCCLGAGPSRVFTRVQGMDNTFQCTDAVYCCTIAKIQQTTKIVKLSATNPYDKSKNIINIDGKIYVRTS</sequence>